<comment type="caution">
    <text evidence="2">The sequence shown here is derived from an EMBL/GenBank/DDBJ whole genome shotgun (WGS) entry which is preliminary data.</text>
</comment>
<name>A0A645G537_9ZZZZ</name>
<evidence type="ECO:0000259" key="1">
    <source>
        <dbReference type="PROSITE" id="PS50921"/>
    </source>
</evidence>
<dbReference type="InterPro" id="IPR011006">
    <property type="entry name" value="CheY-like_superfamily"/>
</dbReference>
<dbReference type="InterPro" id="IPR036388">
    <property type="entry name" value="WH-like_DNA-bd_sf"/>
</dbReference>
<protein>
    <recommendedName>
        <fullName evidence="1">ANTAR domain-containing protein</fullName>
    </recommendedName>
</protein>
<organism evidence="2">
    <name type="scientific">bioreactor metagenome</name>
    <dbReference type="NCBI Taxonomy" id="1076179"/>
    <lineage>
        <taxon>unclassified sequences</taxon>
        <taxon>metagenomes</taxon>
        <taxon>ecological metagenomes</taxon>
    </lineage>
</organism>
<dbReference type="AlphaFoldDB" id="A0A645G537"/>
<gene>
    <name evidence="2" type="ORF">SDC9_168625</name>
</gene>
<feature type="domain" description="ANTAR" evidence="1">
    <location>
        <begin position="47"/>
        <end position="108"/>
    </location>
</feature>
<dbReference type="SUPFAM" id="SSF52172">
    <property type="entry name" value="CheY-like"/>
    <property type="match status" value="1"/>
</dbReference>
<sequence length="116" mass="13049">MMPYGFDLIFILPSAHYLEIASSNILVLNMPLNARDIVDSVQMLAGSANLSKKISYNSRTRNEKIVIEKAKAYLMDTYGISEPAAHKLLQKRSMQDGIPIVRIAQTILDDGFNYKE</sequence>
<reference evidence="2" key="1">
    <citation type="submission" date="2019-08" db="EMBL/GenBank/DDBJ databases">
        <authorList>
            <person name="Kucharzyk K."/>
            <person name="Murdoch R.W."/>
            <person name="Higgins S."/>
            <person name="Loffler F."/>
        </authorList>
    </citation>
    <scope>NUCLEOTIDE SEQUENCE</scope>
</reference>
<proteinExistence type="predicted"/>
<dbReference type="EMBL" id="VSSQ01069182">
    <property type="protein sequence ID" value="MPN21246.1"/>
    <property type="molecule type" value="Genomic_DNA"/>
</dbReference>
<dbReference type="InterPro" id="IPR005561">
    <property type="entry name" value="ANTAR"/>
</dbReference>
<dbReference type="Pfam" id="PF03861">
    <property type="entry name" value="ANTAR"/>
    <property type="match status" value="1"/>
</dbReference>
<evidence type="ECO:0000313" key="2">
    <source>
        <dbReference type="EMBL" id="MPN21246.1"/>
    </source>
</evidence>
<dbReference type="SMART" id="SM01012">
    <property type="entry name" value="ANTAR"/>
    <property type="match status" value="1"/>
</dbReference>
<dbReference type="Gene3D" id="1.10.10.10">
    <property type="entry name" value="Winged helix-like DNA-binding domain superfamily/Winged helix DNA-binding domain"/>
    <property type="match status" value="1"/>
</dbReference>
<dbReference type="PROSITE" id="PS50921">
    <property type="entry name" value="ANTAR"/>
    <property type="match status" value="1"/>
</dbReference>
<dbReference type="GO" id="GO:0003723">
    <property type="term" value="F:RNA binding"/>
    <property type="evidence" value="ECO:0007669"/>
    <property type="project" value="InterPro"/>
</dbReference>
<accession>A0A645G537</accession>